<reference evidence="2" key="1">
    <citation type="submission" date="2022-11" db="UniProtKB">
        <authorList>
            <consortium name="WormBaseParasite"/>
        </authorList>
    </citation>
    <scope>IDENTIFICATION</scope>
</reference>
<accession>A0AC35FB61</accession>
<sequence length="262" mass="30131">MLEIPFALQWIIPEDRLIPLKDSKNGRLNSHFVSNIPGFKYYLSISPNGKNDEKHRGKSWVFLHLELGNVKKVKADYTFAIESANYFSEDNYTYEKSKGYGHRVADAKDFFDPEKKFIVDGKLIFKVKGTFQFETNEDNSDIVKQKWNGGEVGNALWEEEEDKDFTISVENKEIKVHKCVLRSRSNDKIEPLLISQISAANVCLLTNSSILSNSFKLKNNCMEFLMDAIFASKTPLKDIEILDKDILVQILQNSFYKIVPTQ</sequence>
<name>A0AC35FB61_9BILA</name>
<dbReference type="Proteomes" id="UP000887580">
    <property type="component" value="Unplaced"/>
</dbReference>
<protein>
    <submittedName>
        <fullName evidence="2">BTB domain-containing protein</fullName>
    </submittedName>
</protein>
<organism evidence="1 2">
    <name type="scientific">Panagrolaimus sp. PS1159</name>
    <dbReference type="NCBI Taxonomy" id="55785"/>
    <lineage>
        <taxon>Eukaryota</taxon>
        <taxon>Metazoa</taxon>
        <taxon>Ecdysozoa</taxon>
        <taxon>Nematoda</taxon>
        <taxon>Chromadorea</taxon>
        <taxon>Rhabditida</taxon>
        <taxon>Tylenchina</taxon>
        <taxon>Panagrolaimomorpha</taxon>
        <taxon>Panagrolaimoidea</taxon>
        <taxon>Panagrolaimidae</taxon>
        <taxon>Panagrolaimus</taxon>
    </lineage>
</organism>
<evidence type="ECO:0000313" key="2">
    <source>
        <dbReference type="WBParaSite" id="PS1159_v2.g15758.t1"/>
    </source>
</evidence>
<proteinExistence type="predicted"/>
<evidence type="ECO:0000313" key="1">
    <source>
        <dbReference type="Proteomes" id="UP000887580"/>
    </source>
</evidence>
<dbReference type="WBParaSite" id="PS1159_v2.g15758.t1">
    <property type="protein sequence ID" value="PS1159_v2.g15758.t1"/>
    <property type="gene ID" value="PS1159_v2.g15758"/>
</dbReference>